<dbReference type="InterPro" id="IPR036322">
    <property type="entry name" value="WD40_repeat_dom_sf"/>
</dbReference>
<feature type="repeat" description="WD" evidence="6">
    <location>
        <begin position="420"/>
        <end position="461"/>
    </location>
</feature>
<dbReference type="PROSITE" id="PS50082">
    <property type="entry name" value="WD_REPEATS_2"/>
    <property type="match status" value="7"/>
</dbReference>
<dbReference type="FunFam" id="2.130.10.10:FF:000092">
    <property type="entry name" value="notchless protein homolog"/>
    <property type="match status" value="1"/>
</dbReference>
<evidence type="ECO:0000256" key="4">
    <source>
        <dbReference type="ARBA" id="ARBA00023242"/>
    </source>
</evidence>
<evidence type="ECO:0000256" key="2">
    <source>
        <dbReference type="ARBA" id="ARBA00022574"/>
    </source>
</evidence>
<sequence length="495" mass="54074">MATLYVPDSKRRKKDREELALNAPSGPENRVNIIAQLEDAEGNPAGPQLDLPHDADPKQLEEVLNALLQNEDKVPFAFYAADAEITGTLGEHLRKRDASVESVLKIVYQPQALFRVRPVTRCSSAIPGHAEAVLSVAFSPDGKHLASGSGDTTVRVWNHETETPRHTCAGHANWVLCIAWSPDGRCIASGGMDKDVRLWDPESGAGVGGAMRGHKKHVTALAWEPAHVRYPPVRIASASGDGTVRVWNVVHKNCELALTAHTNSVTSVKWGGEGLIYSASRDTTVMVWNADTGAVVRQLRGHGHWVNTLALSSEYAVRTGPYDHKATKPEDDETAKAKALERYKAATGGKGERIISGSDDFTMFMWTPGTSKQPLRRMTGHVQLINHVLFSPDGRWVASASFDKAVKLWDGHDGTFVATMRGHVGPVYQIAWSADSRMVVSGSKDSTLKVWSVRTKKLELDLPGHADEVFAVDWSPMGTKAASGGKDKMLRLWRH</sequence>
<evidence type="ECO:0000256" key="1">
    <source>
        <dbReference type="ARBA" id="ARBA00004604"/>
    </source>
</evidence>
<dbReference type="InterPro" id="IPR012972">
    <property type="entry name" value="NLE"/>
</dbReference>
<dbReference type="InterPro" id="IPR020472">
    <property type="entry name" value="WD40_PAC1"/>
</dbReference>
<dbReference type="AlphaFoldDB" id="A0A7S0IFV3"/>
<feature type="repeat" description="WD" evidence="6">
    <location>
        <begin position="168"/>
        <end position="200"/>
    </location>
</feature>
<keyword evidence="4" id="KW-0539">Nucleus</keyword>
<dbReference type="CDD" id="cd00200">
    <property type="entry name" value="WD40"/>
    <property type="match status" value="1"/>
</dbReference>
<name>A0A7S0IFV3_MICPS</name>
<dbReference type="SMART" id="SM00320">
    <property type="entry name" value="WD40"/>
    <property type="match status" value="8"/>
</dbReference>
<dbReference type="PROSITE" id="PS50294">
    <property type="entry name" value="WD_REPEATS_REGION"/>
    <property type="match status" value="7"/>
</dbReference>
<feature type="repeat" description="WD" evidence="6">
    <location>
        <begin position="378"/>
        <end position="419"/>
    </location>
</feature>
<dbReference type="PRINTS" id="PR00320">
    <property type="entry name" value="GPROTEINBRPT"/>
</dbReference>
<evidence type="ECO:0000256" key="6">
    <source>
        <dbReference type="PROSITE-ProRule" id="PRU00221"/>
    </source>
</evidence>
<evidence type="ECO:0000256" key="3">
    <source>
        <dbReference type="ARBA" id="ARBA00022737"/>
    </source>
</evidence>
<dbReference type="PANTHER" id="PTHR19848:SF0">
    <property type="entry name" value="NOTCHLESS PROTEIN HOMOLOG 1"/>
    <property type="match status" value="1"/>
</dbReference>
<dbReference type="PANTHER" id="PTHR19848">
    <property type="entry name" value="WD40 REPEAT PROTEIN"/>
    <property type="match status" value="1"/>
</dbReference>
<reference evidence="9" key="1">
    <citation type="submission" date="2021-01" db="EMBL/GenBank/DDBJ databases">
        <authorList>
            <person name="Corre E."/>
            <person name="Pelletier E."/>
            <person name="Niang G."/>
            <person name="Scheremetjew M."/>
            <person name="Finn R."/>
            <person name="Kale V."/>
            <person name="Holt S."/>
            <person name="Cochrane G."/>
            <person name="Meng A."/>
            <person name="Brown T."/>
            <person name="Cohen L."/>
        </authorList>
    </citation>
    <scope>NUCLEOTIDE SEQUENCE</scope>
    <source>
        <strain evidence="9">CCMP1723</strain>
    </source>
</reference>
<feature type="repeat" description="WD" evidence="6">
    <location>
        <begin position="462"/>
        <end position="495"/>
    </location>
</feature>
<feature type="repeat" description="WD" evidence="6">
    <location>
        <begin position="126"/>
        <end position="167"/>
    </location>
</feature>
<comment type="similarity">
    <text evidence="5">Belongs to the NLE1/RSA4 family.</text>
</comment>
<feature type="repeat" description="WD" evidence="6">
    <location>
        <begin position="211"/>
        <end position="249"/>
    </location>
</feature>
<feature type="domain" description="NLE" evidence="8">
    <location>
        <begin position="34"/>
        <end position="93"/>
    </location>
</feature>
<feature type="repeat" description="WD" evidence="6">
    <location>
        <begin position="258"/>
        <end position="298"/>
    </location>
</feature>
<evidence type="ECO:0000256" key="7">
    <source>
        <dbReference type="SAM" id="MobiDB-lite"/>
    </source>
</evidence>
<keyword evidence="3" id="KW-0677">Repeat</keyword>
<dbReference type="SUPFAM" id="SSF50978">
    <property type="entry name" value="WD40 repeat-like"/>
    <property type="match status" value="1"/>
</dbReference>
<dbReference type="InterPro" id="IPR015943">
    <property type="entry name" value="WD40/YVTN_repeat-like_dom_sf"/>
</dbReference>
<dbReference type="Pfam" id="PF00400">
    <property type="entry name" value="WD40"/>
    <property type="match status" value="7"/>
</dbReference>
<dbReference type="GO" id="GO:0000027">
    <property type="term" value="P:ribosomal large subunit assembly"/>
    <property type="evidence" value="ECO:0007669"/>
    <property type="project" value="TreeGrafter"/>
</dbReference>
<dbReference type="Pfam" id="PF08154">
    <property type="entry name" value="NLE"/>
    <property type="match status" value="1"/>
</dbReference>
<dbReference type="InterPro" id="IPR001680">
    <property type="entry name" value="WD40_rpt"/>
</dbReference>
<feature type="region of interest" description="Disordered" evidence="7">
    <location>
        <begin position="1"/>
        <end position="27"/>
    </location>
</feature>
<proteinExistence type="inferred from homology"/>
<gene>
    <name evidence="9" type="ORF">MCOM1403_LOCUS7950</name>
</gene>
<evidence type="ECO:0000259" key="8">
    <source>
        <dbReference type="Pfam" id="PF08154"/>
    </source>
</evidence>
<dbReference type="GO" id="GO:0005730">
    <property type="term" value="C:nucleolus"/>
    <property type="evidence" value="ECO:0007669"/>
    <property type="project" value="UniProtKB-SubCell"/>
</dbReference>
<protein>
    <recommendedName>
        <fullName evidence="8">NLE domain-containing protein</fullName>
    </recommendedName>
</protein>
<keyword evidence="2 6" id="KW-0853">WD repeat</keyword>
<dbReference type="InterPro" id="IPR019775">
    <property type="entry name" value="WD40_repeat_CS"/>
</dbReference>
<dbReference type="EMBL" id="HBEQ01009891">
    <property type="protein sequence ID" value="CAD8520524.1"/>
    <property type="molecule type" value="Transcribed_RNA"/>
</dbReference>
<organism evidence="9">
    <name type="scientific">Micromonas pusilla</name>
    <name type="common">Picoplanktonic green alga</name>
    <name type="synonym">Chromulina pusilla</name>
    <dbReference type="NCBI Taxonomy" id="38833"/>
    <lineage>
        <taxon>Eukaryota</taxon>
        <taxon>Viridiplantae</taxon>
        <taxon>Chlorophyta</taxon>
        <taxon>Mamiellophyceae</taxon>
        <taxon>Mamiellales</taxon>
        <taxon>Mamiellaceae</taxon>
        <taxon>Micromonas</taxon>
    </lineage>
</organism>
<dbReference type="InterPro" id="IPR001632">
    <property type="entry name" value="WD40_G-protein_beta-like"/>
</dbReference>
<dbReference type="PRINTS" id="PR00319">
    <property type="entry name" value="GPROTEINB"/>
</dbReference>
<evidence type="ECO:0000256" key="5">
    <source>
        <dbReference type="ARBA" id="ARBA00061016"/>
    </source>
</evidence>
<comment type="subcellular location">
    <subcellularLocation>
        <location evidence="1">Nucleus</location>
        <location evidence="1">Nucleolus</location>
    </subcellularLocation>
</comment>
<dbReference type="Gene3D" id="2.130.10.10">
    <property type="entry name" value="YVTN repeat-like/Quinoprotein amine dehydrogenase"/>
    <property type="match status" value="1"/>
</dbReference>
<evidence type="ECO:0000313" key="9">
    <source>
        <dbReference type="EMBL" id="CAD8520524.1"/>
    </source>
</evidence>
<accession>A0A7S0IFV3</accession>
<dbReference type="PROSITE" id="PS00678">
    <property type="entry name" value="WD_REPEATS_1"/>
    <property type="match status" value="2"/>
</dbReference>